<proteinExistence type="predicted"/>
<dbReference type="RefSeq" id="XP_050942915.1">
    <property type="nucleotide sequence ID" value="XM_051086958.1"/>
</dbReference>
<keyword evidence="1" id="KW-0407">Ion channel</keyword>
<organism evidence="3 4">
    <name type="scientific">Cucumis melo</name>
    <name type="common">Muskmelon</name>
    <dbReference type="NCBI Taxonomy" id="3656"/>
    <lineage>
        <taxon>Eukaryota</taxon>
        <taxon>Viridiplantae</taxon>
        <taxon>Streptophyta</taxon>
        <taxon>Embryophyta</taxon>
        <taxon>Tracheophyta</taxon>
        <taxon>Spermatophyta</taxon>
        <taxon>Magnoliopsida</taxon>
        <taxon>eudicotyledons</taxon>
        <taxon>Gunneridae</taxon>
        <taxon>Pentapetalae</taxon>
        <taxon>rosids</taxon>
        <taxon>fabids</taxon>
        <taxon>Cucurbitales</taxon>
        <taxon>Cucurbitaceae</taxon>
        <taxon>Benincaseae</taxon>
        <taxon>Cucumis</taxon>
    </lineage>
</organism>
<evidence type="ECO:0000256" key="2">
    <source>
        <dbReference type="SAM" id="Phobius"/>
    </source>
</evidence>
<evidence type="ECO:0000256" key="1">
    <source>
        <dbReference type="ARBA" id="ARBA00023303"/>
    </source>
</evidence>
<dbReference type="Proteomes" id="UP001652600">
    <property type="component" value="Chromosome 6"/>
</dbReference>
<evidence type="ECO:0000313" key="4">
    <source>
        <dbReference type="RefSeq" id="XP_050942915.1"/>
    </source>
</evidence>
<reference evidence="4" key="1">
    <citation type="submission" date="2025-08" db="UniProtKB">
        <authorList>
            <consortium name="RefSeq"/>
        </authorList>
    </citation>
    <scope>IDENTIFICATION</scope>
    <source>
        <tissue evidence="4">Stem</tissue>
    </source>
</reference>
<feature type="transmembrane region" description="Helical" evidence="2">
    <location>
        <begin position="21"/>
        <end position="46"/>
    </location>
</feature>
<keyword evidence="3" id="KW-1185">Reference proteome</keyword>
<gene>
    <name evidence="4" type="primary">LOC127150092</name>
</gene>
<dbReference type="PANTHER" id="PTHR45651">
    <property type="entry name" value="CYCLIC NUCLEOTIDE-GATED ION CHANNEL 15-RELATED-RELATED"/>
    <property type="match status" value="1"/>
</dbReference>
<keyword evidence="2" id="KW-0472">Membrane</keyword>
<sequence length="138" mass="15848">MANENNIISRTNSEDQEHRNIVLRFGFLISSITAICLDVLFFYMYYIDDQKKCFAVDKKDQESGARSVTDFILLLEVAYKVCSSSILELCPNSKMNANAPLTFFGRLADVSKRVPWMNVLVDFLALLPFPQVLLQYFM</sequence>
<name>A0ABM3KYR9_CUCME</name>
<accession>A0ABM3KYR9</accession>
<keyword evidence="1" id="KW-0406">Ion transport</keyword>
<keyword evidence="1" id="KW-0813">Transport</keyword>
<protein>
    <submittedName>
        <fullName evidence="4">Cyclic nucleotide-gated ion channel 1-like</fullName>
    </submittedName>
</protein>
<dbReference type="PANTHER" id="PTHR45651:SF68">
    <property type="entry name" value="ION TRANSPORT DOMAIN-CONTAINING PROTEIN"/>
    <property type="match status" value="1"/>
</dbReference>
<dbReference type="GeneID" id="127150092"/>
<keyword evidence="2" id="KW-0812">Transmembrane</keyword>
<keyword evidence="2" id="KW-1133">Transmembrane helix</keyword>
<evidence type="ECO:0000313" key="3">
    <source>
        <dbReference type="Proteomes" id="UP001652600"/>
    </source>
</evidence>